<reference evidence="13" key="2">
    <citation type="submission" date="2025-09" db="UniProtKB">
        <authorList>
            <consortium name="Ensembl"/>
        </authorList>
    </citation>
    <scope>IDENTIFICATION</scope>
</reference>
<evidence type="ECO:0000256" key="3">
    <source>
        <dbReference type="ARBA" id="ARBA00022737"/>
    </source>
</evidence>
<feature type="domain" description="RING-type" evidence="12">
    <location>
        <begin position="24"/>
        <end position="66"/>
    </location>
</feature>
<reference evidence="13" key="1">
    <citation type="submission" date="2025-08" db="UniProtKB">
        <authorList>
            <consortium name="Ensembl"/>
        </authorList>
    </citation>
    <scope>IDENTIFICATION</scope>
</reference>
<dbReference type="Gene3D" id="3.30.40.10">
    <property type="entry name" value="Zinc/RING finger domain, C3HC4 (zinc finger)"/>
    <property type="match status" value="1"/>
</dbReference>
<dbReference type="PANTHER" id="PTHR13763">
    <property type="entry name" value="BREAST CANCER TYPE 1 SUSCEPTIBILITY PROTEIN BRCA1"/>
    <property type="match status" value="1"/>
</dbReference>
<evidence type="ECO:0000313" key="13">
    <source>
        <dbReference type="Ensembl" id="ENSMMOP00000018502.1"/>
    </source>
</evidence>
<dbReference type="GO" id="GO:0043009">
    <property type="term" value="P:chordate embryonic development"/>
    <property type="evidence" value="ECO:0007669"/>
    <property type="project" value="TreeGrafter"/>
</dbReference>
<keyword evidence="8" id="KW-0539">Nucleus</keyword>
<dbReference type="GO" id="GO:0000724">
    <property type="term" value="P:double-strand break repair via homologous recombination"/>
    <property type="evidence" value="ECO:0007669"/>
    <property type="project" value="TreeGrafter"/>
</dbReference>
<dbReference type="Pfam" id="PF00097">
    <property type="entry name" value="zf-C3HC4"/>
    <property type="match status" value="1"/>
</dbReference>
<dbReference type="GO" id="GO:0007095">
    <property type="term" value="P:mitotic G2 DNA damage checkpoint signaling"/>
    <property type="evidence" value="ECO:0007669"/>
    <property type="project" value="TreeGrafter"/>
</dbReference>
<dbReference type="AlphaFoldDB" id="A0A3Q3X0E6"/>
<name>A0A3Q3X0E6_MOLML</name>
<dbReference type="InterPro" id="IPR018957">
    <property type="entry name" value="Znf_C3HC4_RING-type"/>
</dbReference>
<dbReference type="SUPFAM" id="SSF57850">
    <property type="entry name" value="RING/U-box"/>
    <property type="match status" value="1"/>
</dbReference>
<sequence>ITMETPKAKDVKKGISLLWETLQCPICLDLMTAPVSTKCDHQFCKFCMMKLLDNTKQNKANCPVCKAKITKRSLQESPGFQRLVTGLKGMILAYENDTGTNFQGCQKKVNSKASIPEKDHNVSKQCADSEGGILDNSTSPKNKNTTKRPERNGCICHQDFGGVEIESGEKASSLRPEKDAKNSTSELPNAEILSEVPVVPNSTSPPEIALKEPTLEGDNPNSNTQNCAQVETECTGIRNEEDSQQNTEQLVRSFKATKRRSFHLGGAPNTKKICSSDQENVECAAAEENQYVCSSVAKEQKHTTIPEINQEALGNSENKSCDLISPSNSPNLTRKAVVEKPHQVVVEALIPDSCSGQEGSVGNPVVWNCVGSPLTPNKVSERELESPCLSFIPKLGESGLLFTDVERNEPNITSKYSQITENQPDCAAREDFGDSISVRSSRGNHSANAAEQILNEESSLTPDGLVMPVTQTVHEAKSSTHGSGELSTHSSIKGMYRKKKKKRAKRLKSSSDLSDCAGEELPTLNEILDEQLVCERTLKYFLGIAGRKWVMSFQFILLCLQQSSFEVKGDVVNGSNHQGPMRARKTEDDNVSPFHTLNRMAVKLYVFHLYIYISQSVTPLQIF</sequence>
<dbReference type="OMA" id="RELESPC"/>
<keyword evidence="7" id="KW-0234">DNA repair</keyword>
<protein>
    <recommendedName>
        <fullName evidence="12">RING-type domain-containing protein</fullName>
    </recommendedName>
</protein>
<dbReference type="InterPro" id="IPR013083">
    <property type="entry name" value="Znf_RING/FYVE/PHD"/>
</dbReference>
<keyword evidence="6" id="KW-0862">Zinc</keyword>
<evidence type="ECO:0000256" key="4">
    <source>
        <dbReference type="ARBA" id="ARBA00022763"/>
    </source>
</evidence>
<keyword evidence="5 10" id="KW-0863">Zinc-finger</keyword>
<dbReference type="GO" id="GO:0070531">
    <property type="term" value="C:BRCA1-A complex"/>
    <property type="evidence" value="ECO:0007669"/>
    <property type="project" value="TreeGrafter"/>
</dbReference>
<feature type="compositionally biased region" description="Basic residues" evidence="11">
    <location>
        <begin position="495"/>
        <end position="508"/>
    </location>
</feature>
<feature type="region of interest" description="Disordered" evidence="11">
    <location>
        <begin position="475"/>
        <end position="515"/>
    </location>
</feature>
<dbReference type="GO" id="GO:0004842">
    <property type="term" value="F:ubiquitin-protein transferase activity"/>
    <property type="evidence" value="ECO:0007669"/>
    <property type="project" value="TreeGrafter"/>
</dbReference>
<proteinExistence type="predicted"/>
<dbReference type="GO" id="GO:0008270">
    <property type="term" value="F:zinc ion binding"/>
    <property type="evidence" value="ECO:0007669"/>
    <property type="project" value="UniProtKB-KW"/>
</dbReference>
<evidence type="ECO:0000256" key="7">
    <source>
        <dbReference type="ARBA" id="ARBA00023204"/>
    </source>
</evidence>
<keyword evidence="2" id="KW-0479">Metal-binding</keyword>
<evidence type="ECO:0000256" key="6">
    <source>
        <dbReference type="ARBA" id="ARBA00022833"/>
    </source>
</evidence>
<dbReference type="Proteomes" id="UP000261620">
    <property type="component" value="Unplaced"/>
</dbReference>
<evidence type="ECO:0000256" key="1">
    <source>
        <dbReference type="ARBA" id="ARBA00004123"/>
    </source>
</evidence>
<feature type="compositionally biased region" description="Polar residues" evidence="11">
    <location>
        <begin position="475"/>
        <end position="489"/>
    </location>
</feature>
<evidence type="ECO:0000313" key="14">
    <source>
        <dbReference type="Proteomes" id="UP000261620"/>
    </source>
</evidence>
<dbReference type="Gene3D" id="3.40.50.10190">
    <property type="entry name" value="BRCT domain"/>
    <property type="match status" value="1"/>
</dbReference>
<dbReference type="PANTHER" id="PTHR13763:SF0">
    <property type="entry name" value="BREAST CANCER TYPE 1 SUSCEPTIBILITY PROTEIN"/>
    <property type="match status" value="1"/>
</dbReference>
<evidence type="ECO:0000256" key="9">
    <source>
        <dbReference type="ARBA" id="ARBA00023306"/>
    </source>
</evidence>
<evidence type="ECO:0000256" key="10">
    <source>
        <dbReference type="PROSITE-ProRule" id="PRU00175"/>
    </source>
</evidence>
<dbReference type="CDD" id="cd16498">
    <property type="entry name" value="RING-HC_BRCA1"/>
    <property type="match status" value="1"/>
</dbReference>
<dbReference type="InterPro" id="IPR017907">
    <property type="entry name" value="Znf_RING_CS"/>
</dbReference>
<dbReference type="GO" id="GO:0045944">
    <property type="term" value="P:positive regulation of transcription by RNA polymerase II"/>
    <property type="evidence" value="ECO:0007669"/>
    <property type="project" value="TreeGrafter"/>
</dbReference>
<evidence type="ECO:0000256" key="11">
    <source>
        <dbReference type="SAM" id="MobiDB-lite"/>
    </source>
</evidence>
<accession>A0A3Q3X0E6</accession>
<feature type="region of interest" description="Disordered" evidence="11">
    <location>
        <begin position="167"/>
        <end position="187"/>
    </location>
</feature>
<keyword evidence="9" id="KW-0131">Cell cycle</keyword>
<dbReference type="GO" id="GO:0031436">
    <property type="term" value="C:BRCA1-BARD1 complex"/>
    <property type="evidence" value="ECO:0007669"/>
    <property type="project" value="TreeGrafter"/>
</dbReference>
<dbReference type="InterPro" id="IPR001841">
    <property type="entry name" value="Znf_RING"/>
</dbReference>
<dbReference type="InterPro" id="IPR036420">
    <property type="entry name" value="BRCT_dom_sf"/>
</dbReference>
<evidence type="ECO:0000256" key="5">
    <source>
        <dbReference type="ARBA" id="ARBA00022771"/>
    </source>
</evidence>
<evidence type="ECO:0000259" key="12">
    <source>
        <dbReference type="PROSITE" id="PS50089"/>
    </source>
</evidence>
<keyword evidence="14" id="KW-1185">Reference proteome</keyword>
<dbReference type="InterPro" id="IPR031099">
    <property type="entry name" value="BRCA1-associated"/>
</dbReference>
<dbReference type="SUPFAM" id="SSF52113">
    <property type="entry name" value="BRCT domain"/>
    <property type="match status" value="1"/>
</dbReference>
<feature type="region of interest" description="Disordered" evidence="11">
    <location>
        <begin position="113"/>
        <end position="153"/>
    </location>
</feature>
<dbReference type="STRING" id="94237.ENSMMOP00000018502"/>
<dbReference type="PROSITE" id="PS00518">
    <property type="entry name" value="ZF_RING_1"/>
    <property type="match status" value="1"/>
</dbReference>
<dbReference type="SMART" id="SM00184">
    <property type="entry name" value="RING"/>
    <property type="match status" value="1"/>
</dbReference>
<evidence type="ECO:0000256" key="2">
    <source>
        <dbReference type="ARBA" id="ARBA00022723"/>
    </source>
</evidence>
<keyword evidence="3" id="KW-0677">Repeat</keyword>
<dbReference type="PROSITE" id="PS50089">
    <property type="entry name" value="ZF_RING_2"/>
    <property type="match status" value="1"/>
</dbReference>
<dbReference type="Ensembl" id="ENSMMOT00000018802.1">
    <property type="protein sequence ID" value="ENSMMOP00000018502.1"/>
    <property type="gene ID" value="ENSMMOG00000014010.1"/>
</dbReference>
<organism evidence="13 14">
    <name type="scientific">Mola mola</name>
    <name type="common">Ocean sunfish</name>
    <name type="synonym">Tetraodon mola</name>
    <dbReference type="NCBI Taxonomy" id="94237"/>
    <lineage>
        <taxon>Eukaryota</taxon>
        <taxon>Metazoa</taxon>
        <taxon>Chordata</taxon>
        <taxon>Craniata</taxon>
        <taxon>Vertebrata</taxon>
        <taxon>Euteleostomi</taxon>
        <taxon>Actinopterygii</taxon>
        <taxon>Neopterygii</taxon>
        <taxon>Teleostei</taxon>
        <taxon>Neoteleostei</taxon>
        <taxon>Acanthomorphata</taxon>
        <taxon>Eupercaria</taxon>
        <taxon>Tetraodontiformes</taxon>
        <taxon>Molidae</taxon>
        <taxon>Mola</taxon>
    </lineage>
</organism>
<comment type="subcellular location">
    <subcellularLocation>
        <location evidence="1">Nucleus</location>
    </subcellularLocation>
</comment>
<keyword evidence="4" id="KW-0227">DNA damage</keyword>
<evidence type="ECO:0000256" key="8">
    <source>
        <dbReference type="ARBA" id="ARBA00023242"/>
    </source>
</evidence>